<reference evidence="4" key="1">
    <citation type="submission" date="2016-11" db="EMBL/GenBank/DDBJ databases">
        <authorList>
            <person name="Varghese N."/>
            <person name="Submissions S."/>
        </authorList>
    </citation>
    <scope>NUCLEOTIDE SEQUENCE [LARGE SCALE GENOMIC DNA]</scope>
    <source>
        <strain evidence="4">DSM 19858</strain>
    </source>
</reference>
<feature type="transmembrane region" description="Helical" evidence="2">
    <location>
        <begin position="674"/>
        <end position="691"/>
    </location>
</feature>
<feature type="transmembrane region" description="Helical" evidence="2">
    <location>
        <begin position="633"/>
        <end position="654"/>
    </location>
</feature>
<proteinExistence type="predicted"/>
<dbReference type="RefSeq" id="WP_072993599.1">
    <property type="nucleotide sequence ID" value="NZ_FQYU01000003.1"/>
</dbReference>
<dbReference type="EMBL" id="FQYU01000003">
    <property type="protein sequence ID" value="SHJ28113.1"/>
    <property type="molecule type" value="Genomic_DNA"/>
</dbReference>
<evidence type="ECO:0000256" key="1">
    <source>
        <dbReference type="SAM" id="MobiDB-lite"/>
    </source>
</evidence>
<feature type="transmembrane region" description="Helical" evidence="2">
    <location>
        <begin position="703"/>
        <end position="722"/>
    </location>
</feature>
<feature type="transmembrane region" description="Helical" evidence="2">
    <location>
        <begin position="139"/>
        <end position="161"/>
    </location>
</feature>
<feature type="transmembrane region" description="Helical" evidence="2">
    <location>
        <begin position="592"/>
        <end position="613"/>
    </location>
</feature>
<feature type="transmembrane region" description="Helical" evidence="2">
    <location>
        <begin position="565"/>
        <end position="585"/>
    </location>
</feature>
<dbReference type="PANTHER" id="PTHR38434">
    <property type="entry name" value="BLL2549 PROTEIN"/>
    <property type="match status" value="1"/>
</dbReference>
<feature type="transmembrane region" description="Helical" evidence="2">
    <location>
        <begin position="199"/>
        <end position="216"/>
    </location>
</feature>
<gene>
    <name evidence="3" type="ORF">SAMN04488513_103279</name>
</gene>
<sequence>MPDQQNRITELEKKLERLLSKQERFAEELMVLYKEIEDLKKQGSKAGTGNPKAEVPPLKATPETAAASVQQTSDVLNTGEERNRAKGTIPKPEPTRPKRSLGKSGLEKFIGENLINKIGIAITVIGVAIGAKYSIDNDLISPLTRIILGYLFGLGLLGFAIKLKKNYKNYSAVLTSGALAILYFITFAAYNFYGLYGQLTSFGLMVLFTVFGVVASLHYDKQVIAHIGLVGAYAVPFLLSDGSGQVSVLFGYMAIINIGILAISIKRYWKPLFYSAFVFTWLIFVSWCLFSYEPELHFGTALGFSALFHIVFYLTFLLNKLANKETFLKSDVVLLLLNSFIFYGIGYGLLNSHTTGERFLGLFTIGNAMVHFIVCLVLYRKKLADRDLFHLIAGMVLVFITIAIPVQLDGNWVTLLWITTAVLLFWIGRTQKIGFYEYLAYPLILLAFVSLVHDWSQGYSLNGYDSPSTTRFVANIYFFTSLIFITALGLINRVHRKNIEGMPSNFTKMARYGLPGMFLVVLYLSFHLEIEHYWRQSFIGSAIVLNDDGLGEKTVYNYDLKDHGIIWTLNYALAFLMALAFVNILKIKDRTLAIFTLLPGLLTSLLFLSLGLYTLSELREGYLSRSLAEYYDIGFANLGIRYVAIAFFIGFLVAIRKLVQQPFMKMDLKIPFELAMQVSILWILSSELLNWMDIMGSNQMYKLGLSILWGVYSLALIVVGIWKQRKYLRFGAIGLFGLTLLKLFFYDIASLSTLSKTIVFVSLGVLLLIISFLYNKYKNLISDEKTDSTPQ</sequence>
<dbReference type="AlphaFoldDB" id="A0A1M6I0W2"/>
<feature type="transmembrane region" description="Helical" evidence="2">
    <location>
        <begin position="512"/>
        <end position="528"/>
    </location>
</feature>
<feature type="transmembrane region" description="Helical" evidence="2">
    <location>
        <begin position="359"/>
        <end position="379"/>
    </location>
</feature>
<feature type="transmembrane region" description="Helical" evidence="2">
    <location>
        <begin position="330"/>
        <end position="347"/>
    </location>
</feature>
<feature type="transmembrane region" description="Helical" evidence="2">
    <location>
        <begin position="223"/>
        <end position="240"/>
    </location>
</feature>
<dbReference type="Proteomes" id="UP000184543">
    <property type="component" value="Unassembled WGS sequence"/>
</dbReference>
<keyword evidence="2" id="KW-0472">Membrane</keyword>
<feature type="transmembrane region" description="Helical" evidence="2">
    <location>
        <begin position="114"/>
        <end position="133"/>
    </location>
</feature>
<protein>
    <submittedName>
        <fullName evidence="3">Phage shock protein C (PspC) family protein</fullName>
    </submittedName>
</protein>
<feature type="transmembrane region" description="Helical" evidence="2">
    <location>
        <begin position="246"/>
        <end position="265"/>
    </location>
</feature>
<feature type="transmembrane region" description="Helical" evidence="2">
    <location>
        <begin position="757"/>
        <end position="775"/>
    </location>
</feature>
<feature type="compositionally biased region" description="Polar residues" evidence="1">
    <location>
        <begin position="67"/>
        <end position="76"/>
    </location>
</feature>
<feature type="transmembrane region" description="Helical" evidence="2">
    <location>
        <begin position="472"/>
        <end position="491"/>
    </location>
</feature>
<keyword evidence="2" id="KW-0812">Transmembrane</keyword>
<feature type="transmembrane region" description="Helical" evidence="2">
    <location>
        <begin position="298"/>
        <end position="318"/>
    </location>
</feature>
<dbReference type="STRING" id="192903.SAMN04488513_103279"/>
<dbReference type="InterPro" id="IPR019286">
    <property type="entry name" value="DUF2339_TM"/>
</dbReference>
<evidence type="ECO:0000256" key="2">
    <source>
        <dbReference type="SAM" id="Phobius"/>
    </source>
</evidence>
<dbReference type="PANTHER" id="PTHR38434:SF1">
    <property type="entry name" value="BLL2549 PROTEIN"/>
    <property type="match status" value="1"/>
</dbReference>
<feature type="transmembrane region" description="Helical" evidence="2">
    <location>
        <begin position="727"/>
        <end position="745"/>
    </location>
</feature>
<name>A0A1M6I0W2_9FLAO</name>
<keyword evidence="2" id="KW-1133">Transmembrane helix</keyword>
<feature type="transmembrane region" description="Helical" evidence="2">
    <location>
        <begin position="272"/>
        <end position="292"/>
    </location>
</feature>
<keyword evidence="4" id="KW-1185">Reference proteome</keyword>
<feature type="transmembrane region" description="Helical" evidence="2">
    <location>
        <begin position="388"/>
        <end position="406"/>
    </location>
</feature>
<dbReference type="OrthoDB" id="666059at2"/>
<accession>A0A1M6I0W2</accession>
<organism evidence="3 4">
    <name type="scientific">Pseudozobellia thermophila</name>
    <dbReference type="NCBI Taxonomy" id="192903"/>
    <lineage>
        <taxon>Bacteria</taxon>
        <taxon>Pseudomonadati</taxon>
        <taxon>Bacteroidota</taxon>
        <taxon>Flavobacteriia</taxon>
        <taxon>Flavobacteriales</taxon>
        <taxon>Flavobacteriaceae</taxon>
        <taxon>Pseudozobellia</taxon>
    </lineage>
</organism>
<feature type="region of interest" description="Disordered" evidence="1">
    <location>
        <begin position="41"/>
        <end position="102"/>
    </location>
</feature>
<feature type="transmembrane region" description="Helical" evidence="2">
    <location>
        <begin position="435"/>
        <end position="452"/>
    </location>
</feature>
<dbReference type="Pfam" id="PF10101">
    <property type="entry name" value="DUF2339"/>
    <property type="match status" value="1"/>
</dbReference>
<evidence type="ECO:0000313" key="3">
    <source>
        <dbReference type="EMBL" id="SHJ28113.1"/>
    </source>
</evidence>
<feature type="transmembrane region" description="Helical" evidence="2">
    <location>
        <begin position="412"/>
        <end position="428"/>
    </location>
</feature>
<evidence type="ECO:0000313" key="4">
    <source>
        <dbReference type="Proteomes" id="UP000184543"/>
    </source>
</evidence>
<feature type="transmembrane region" description="Helical" evidence="2">
    <location>
        <begin position="173"/>
        <end position="193"/>
    </location>
</feature>